<dbReference type="RefSeq" id="WP_165237359.1">
    <property type="nucleotide sequence ID" value="NZ_CP049257.1"/>
</dbReference>
<dbReference type="KEGG" id="nano:G5V58_22220"/>
<dbReference type="Proteomes" id="UP000502996">
    <property type="component" value="Chromosome"/>
</dbReference>
<protein>
    <submittedName>
        <fullName evidence="1">Uncharacterized protein</fullName>
    </submittedName>
</protein>
<accession>A0A6G6WIY3</accession>
<gene>
    <name evidence="1" type="ORF">G5V58_22220</name>
</gene>
<dbReference type="AlphaFoldDB" id="A0A6G6WIY3"/>
<evidence type="ECO:0000313" key="1">
    <source>
        <dbReference type="EMBL" id="QIG45117.1"/>
    </source>
</evidence>
<proteinExistence type="predicted"/>
<organism evidence="1 2">
    <name type="scientific">Nocardioides anomalus</name>
    <dbReference type="NCBI Taxonomy" id="2712223"/>
    <lineage>
        <taxon>Bacteria</taxon>
        <taxon>Bacillati</taxon>
        <taxon>Actinomycetota</taxon>
        <taxon>Actinomycetes</taxon>
        <taxon>Propionibacteriales</taxon>
        <taxon>Nocardioidaceae</taxon>
        <taxon>Nocardioides</taxon>
    </lineage>
</organism>
<name>A0A6G6WIY3_9ACTN</name>
<keyword evidence="2" id="KW-1185">Reference proteome</keyword>
<dbReference type="EMBL" id="CP049257">
    <property type="protein sequence ID" value="QIG45117.1"/>
    <property type="molecule type" value="Genomic_DNA"/>
</dbReference>
<evidence type="ECO:0000313" key="2">
    <source>
        <dbReference type="Proteomes" id="UP000502996"/>
    </source>
</evidence>
<reference evidence="1 2" key="1">
    <citation type="submission" date="2020-02" db="EMBL/GenBank/DDBJ databases">
        <title>Full genome sequence of Nocardioides sp. R-3366.</title>
        <authorList>
            <person name="Im W.-T."/>
        </authorList>
    </citation>
    <scope>NUCLEOTIDE SEQUENCE [LARGE SCALE GENOMIC DNA]</scope>
    <source>
        <strain evidence="1 2">R-3366</strain>
    </source>
</reference>
<sequence length="70" mass="7339">MSASMGSATVVVPEGWAANCDRLNPGTGRLRNQLPATAAPGCPTLVLRGQLGAGTLTLRHANRWDRRRGG</sequence>